<proteinExistence type="predicted"/>
<sequence length="321" mass="33812">MSSQTELVNKISAKSSISDTASQPGNPAHDHKSARNDSASRIGSEIEGTLPEDETTGEEEVHAEQEAVKSASPSKGKKRQAEESPAPSAAAKKQKIKATPKPKRNGNKPTNAAEPAASKKKRIKNSIRNKIDQITAFLSSSAAASSRLDRDSGNKHFVTIKESALLGALMALRADWEVSDPRQASLLDAEEVVVREFAAPVGTEQIPARFMVIDLSKRTTLESSIHLKIENWGLDGIGLLEAELEMYAKQLEQVAAFVLLEAVEEACGSEPSSPSPLPPAETAAKPAAEPAAKPAADPAAKPAVEAAAESTAKPAAESASE</sequence>
<feature type="region of interest" description="Disordered" evidence="1">
    <location>
        <begin position="268"/>
        <end position="321"/>
    </location>
</feature>
<comment type="caution">
    <text evidence="2">The sequence shown here is derived from an EMBL/GenBank/DDBJ whole genome shotgun (WGS) entry which is preliminary data.</text>
</comment>
<dbReference type="AlphaFoldDB" id="A0AAI8Z919"/>
<organism evidence="2 3">
    <name type="scientific">Lecanosticta acicola</name>
    <dbReference type="NCBI Taxonomy" id="111012"/>
    <lineage>
        <taxon>Eukaryota</taxon>
        <taxon>Fungi</taxon>
        <taxon>Dikarya</taxon>
        <taxon>Ascomycota</taxon>
        <taxon>Pezizomycotina</taxon>
        <taxon>Dothideomycetes</taxon>
        <taxon>Dothideomycetidae</taxon>
        <taxon>Mycosphaerellales</taxon>
        <taxon>Mycosphaerellaceae</taxon>
        <taxon>Lecanosticta</taxon>
    </lineage>
</organism>
<feature type="compositionally biased region" description="Polar residues" evidence="1">
    <location>
        <begin position="1"/>
        <end position="25"/>
    </location>
</feature>
<feature type="region of interest" description="Disordered" evidence="1">
    <location>
        <begin position="1"/>
        <end position="125"/>
    </location>
</feature>
<evidence type="ECO:0000256" key="1">
    <source>
        <dbReference type="SAM" id="MobiDB-lite"/>
    </source>
</evidence>
<reference evidence="2" key="1">
    <citation type="submission" date="2023-11" db="EMBL/GenBank/DDBJ databases">
        <authorList>
            <person name="Alioto T."/>
            <person name="Alioto T."/>
            <person name="Gomez Garrido J."/>
        </authorList>
    </citation>
    <scope>NUCLEOTIDE SEQUENCE</scope>
</reference>
<evidence type="ECO:0000313" key="2">
    <source>
        <dbReference type="EMBL" id="CAK4034681.1"/>
    </source>
</evidence>
<keyword evidence="3" id="KW-1185">Reference proteome</keyword>
<gene>
    <name evidence="2" type="ORF">LECACI_7A009839</name>
</gene>
<protein>
    <submittedName>
        <fullName evidence="2">Uncharacterized protein</fullName>
    </submittedName>
</protein>
<feature type="compositionally biased region" description="Low complexity" evidence="1">
    <location>
        <begin position="280"/>
        <end position="321"/>
    </location>
</feature>
<dbReference type="EMBL" id="CAVMBE010000130">
    <property type="protein sequence ID" value="CAK4034681.1"/>
    <property type="molecule type" value="Genomic_DNA"/>
</dbReference>
<accession>A0AAI8Z919</accession>
<evidence type="ECO:0000313" key="3">
    <source>
        <dbReference type="Proteomes" id="UP001296104"/>
    </source>
</evidence>
<dbReference type="Proteomes" id="UP001296104">
    <property type="component" value="Unassembled WGS sequence"/>
</dbReference>
<feature type="compositionally biased region" description="Basic residues" evidence="1">
    <location>
        <begin position="92"/>
        <end position="106"/>
    </location>
</feature>
<name>A0AAI8Z919_9PEZI</name>